<keyword evidence="3" id="KW-0464">Manganese</keyword>
<dbReference type="Proteomes" id="UP000471521">
    <property type="component" value="Unassembled WGS sequence"/>
</dbReference>
<keyword evidence="1 3" id="KW-0479">Metal-binding</keyword>
<dbReference type="EMBL" id="WUUU01000058">
    <property type="protein sequence ID" value="MXR20712.1"/>
    <property type="molecule type" value="Genomic_DNA"/>
</dbReference>
<feature type="binding site" evidence="3">
    <location>
        <position position="163"/>
    </location>
    <ligand>
        <name>Mn(2+)</name>
        <dbReference type="ChEBI" id="CHEBI:29035"/>
        <label>1</label>
    </ligand>
</feature>
<feature type="binding site" evidence="3">
    <location>
        <position position="139"/>
    </location>
    <ligand>
        <name>Mn(2+)</name>
        <dbReference type="ChEBI" id="CHEBI:29035"/>
        <label>1</label>
    </ligand>
</feature>
<keyword evidence="6" id="KW-1185">Reference proteome</keyword>
<dbReference type="PIRSF" id="PIRSF036979">
    <property type="entry name" value="Arginase"/>
    <property type="match status" value="1"/>
</dbReference>
<evidence type="ECO:0000313" key="6">
    <source>
        <dbReference type="Proteomes" id="UP000471521"/>
    </source>
</evidence>
<dbReference type="AlphaFoldDB" id="A0A6B0SNZ7"/>
<feature type="binding site" evidence="3">
    <location>
        <position position="167"/>
    </location>
    <ligand>
        <name>Mn(2+)</name>
        <dbReference type="ChEBI" id="CHEBI:29035"/>
        <label>1</label>
    </ligand>
</feature>
<dbReference type="SUPFAM" id="SSF52768">
    <property type="entry name" value="Arginase/deacetylase"/>
    <property type="match status" value="1"/>
</dbReference>
<proteinExistence type="inferred from homology"/>
<evidence type="ECO:0000256" key="2">
    <source>
        <dbReference type="ARBA" id="ARBA00022801"/>
    </source>
</evidence>
<feature type="binding site" evidence="3">
    <location>
        <position position="259"/>
    </location>
    <ligand>
        <name>Mn(2+)</name>
        <dbReference type="ChEBI" id="CHEBI:29035"/>
        <label>1</label>
    </ligand>
</feature>
<dbReference type="InterPro" id="IPR023696">
    <property type="entry name" value="Ureohydrolase_dom_sf"/>
</dbReference>
<evidence type="ECO:0000256" key="3">
    <source>
        <dbReference type="PIRSR" id="PIRSR036979-1"/>
    </source>
</evidence>
<dbReference type="InterPro" id="IPR006035">
    <property type="entry name" value="Ureohydrolase"/>
</dbReference>
<organism evidence="5 6">
    <name type="scientific">Halobacterium bonnevillei</name>
    <dbReference type="NCBI Taxonomy" id="2692200"/>
    <lineage>
        <taxon>Archaea</taxon>
        <taxon>Methanobacteriati</taxon>
        <taxon>Methanobacteriota</taxon>
        <taxon>Stenosarchaea group</taxon>
        <taxon>Halobacteria</taxon>
        <taxon>Halobacteriales</taxon>
        <taxon>Halobacteriaceae</taxon>
        <taxon>Halobacterium</taxon>
    </lineage>
</organism>
<dbReference type="RefSeq" id="WP_159526240.1">
    <property type="nucleotide sequence ID" value="NZ_WUUU01000058.1"/>
</dbReference>
<dbReference type="PRINTS" id="PR00116">
    <property type="entry name" value="ARGINASE"/>
</dbReference>
<evidence type="ECO:0000256" key="4">
    <source>
        <dbReference type="PROSITE-ProRule" id="PRU00742"/>
    </source>
</evidence>
<protein>
    <submittedName>
        <fullName evidence="5">Agmatinase</fullName>
    </submittedName>
</protein>
<dbReference type="GO" id="GO:0046872">
    <property type="term" value="F:metal ion binding"/>
    <property type="evidence" value="ECO:0007669"/>
    <property type="project" value="UniProtKB-KW"/>
</dbReference>
<dbReference type="CDD" id="cd09990">
    <property type="entry name" value="Agmatinase-like"/>
    <property type="match status" value="1"/>
</dbReference>
<dbReference type="GO" id="GO:0008783">
    <property type="term" value="F:agmatinase activity"/>
    <property type="evidence" value="ECO:0007669"/>
    <property type="project" value="TreeGrafter"/>
</dbReference>
<dbReference type="PROSITE" id="PS51409">
    <property type="entry name" value="ARGINASE_2"/>
    <property type="match status" value="1"/>
</dbReference>
<comment type="similarity">
    <text evidence="4">Belongs to the arginase family.</text>
</comment>
<feature type="binding site" evidence="3">
    <location>
        <position position="257"/>
    </location>
    <ligand>
        <name>Mn(2+)</name>
        <dbReference type="ChEBI" id="CHEBI:29035"/>
        <label>1</label>
    </ligand>
</feature>
<accession>A0A6B0SNZ7</accession>
<sequence>MAQTDGVIPAAVAELLTPYAGYSVGVDDEYDTNVGEIITDAREADSADVGLVGIPFDAACVAGPRGSRAGPEGVRNEITYGTCYNPEIDVDISEGIDVADYGDVDVVQTEVPPTHERVERVLTAVTESGVVPFSIGGDHSLTYPTAKAMMNAVDGQVGVINVDAHHDVRHSHGGELSSGTPFRRLLEDDSGQLDGENFVELGLSGWHNSKYYLDWVHDIGAEVVTAREVHKDGVDAAAERALDAATDGTDAVFLSVDIDVLDAGSAEGTCAPAPGGLLPWQLLDLVYQLGRHDLVRGGDLMEVAPPLDKTGATTSVAAAVATQFIGARKEASE</sequence>
<reference evidence="5 6" key="1">
    <citation type="submission" date="2019-12" db="EMBL/GenBank/DDBJ databases">
        <title>Isolation and characterization of three novel carbon monoxide-oxidizing members of Halobacteria from salione crusts and soils.</title>
        <authorList>
            <person name="Myers M.R."/>
            <person name="King G.M."/>
        </authorList>
    </citation>
    <scope>NUCLEOTIDE SEQUENCE [LARGE SCALE GENOMIC DNA]</scope>
    <source>
        <strain evidence="5 6">PCN9</strain>
    </source>
</reference>
<feature type="binding site" evidence="3">
    <location>
        <position position="165"/>
    </location>
    <ligand>
        <name>Mn(2+)</name>
        <dbReference type="ChEBI" id="CHEBI:29035"/>
        <label>1</label>
    </ligand>
</feature>
<comment type="caution">
    <text evidence="5">The sequence shown here is derived from an EMBL/GenBank/DDBJ whole genome shotgun (WGS) entry which is preliminary data.</text>
</comment>
<dbReference type="PANTHER" id="PTHR11358">
    <property type="entry name" value="ARGINASE/AGMATINASE"/>
    <property type="match status" value="1"/>
</dbReference>
<comment type="cofactor">
    <cofactor evidence="3">
        <name>Mn(2+)</name>
        <dbReference type="ChEBI" id="CHEBI:29035"/>
    </cofactor>
    <text evidence="3">Binds 2 manganese ions per subunit.</text>
</comment>
<dbReference type="OrthoDB" id="7186at2157"/>
<dbReference type="PANTHER" id="PTHR11358:SF26">
    <property type="entry name" value="GUANIDINO ACID HYDROLASE, MITOCHONDRIAL"/>
    <property type="match status" value="1"/>
</dbReference>
<evidence type="ECO:0000313" key="5">
    <source>
        <dbReference type="EMBL" id="MXR20712.1"/>
    </source>
</evidence>
<keyword evidence="2" id="KW-0378">Hydrolase</keyword>
<evidence type="ECO:0000256" key="1">
    <source>
        <dbReference type="ARBA" id="ARBA00022723"/>
    </source>
</evidence>
<dbReference type="GO" id="GO:0033389">
    <property type="term" value="P:putrescine biosynthetic process from arginine, via agmatine"/>
    <property type="evidence" value="ECO:0007669"/>
    <property type="project" value="TreeGrafter"/>
</dbReference>
<name>A0A6B0SNZ7_9EURY</name>
<dbReference type="Gene3D" id="3.40.800.10">
    <property type="entry name" value="Ureohydrolase domain"/>
    <property type="match status" value="1"/>
</dbReference>
<dbReference type="Pfam" id="PF00491">
    <property type="entry name" value="Arginase"/>
    <property type="match status" value="1"/>
</dbReference>
<gene>
    <name evidence="5" type="ORF">GRX66_08870</name>
</gene>